<evidence type="ECO:0008006" key="4">
    <source>
        <dbReference type="Google" id="ProtNLM"/>
    </source>
</evidence>
<evidence type="ECO:0000313" key="2">
    <source>
        <dbReference type="EMBL" id="GAA5495192.1"/>
    </source>
</evidence>
<dbReference type="InterPro" id="IPR035093">
    <property type="entry name" value="RelE/ParE_toxin_dom_sf"/>
</dbReference>
<sequence length="96" mass="11287">MRVEFISEAREDLLDAIGYYESMDQGLGLRLRDEVASLLETVSSAPLLWRERKGGYRRVNCPIFPYYIAYVIRDEVIVIIALASNHRKPNYWHKRI</sequence>
<protein>
    <recommendedName>
        <fullName evidence="4">Type II toxin-antitoxin system RelE/ParE family toxin</fullName>
    </recommendedName>
</protein>
<name>A0ABP9UXV1_9BACT</name>
<accession>A0ABP9UXV1</accession>
<evidence type="ECO:0000313" key="3">
    <source>
        <dbReference type="Proteomes" id="UP001424741"/>
    </source>
</evidence>
<proteinExistence type="predicted"/>
<dbReference type="EMBL" id="BAABRL010000003">
    <property type="protein sequence ID" value="GAA5495192.1"/>
    <property type="molecule type" value="Genomic_DNA"/>
</dbReference>
<keyword evidence="3" id="KW-1185">Reference proteome</keyword>
<organism evidence="2 3">
    <name type="scientific">Rubritalea halochordaticola</name>
    <dbReference type="NCBI Taxonomy" id="714537"/>
    <lineage>
        <taxon>Bacteria</taxon>
        <taxon>Pseudomonadati</taxon>
        <taxon>Verrucomicrobiota</taxon>
        <taxon>Verrucomicrobiia</taxon>
        <taxon>Verrucomicrobiales</taxon>
        <taxon>Rubritaleaceae</taxon>
        <taxon>Rubritalea</taxon>
    </lineage>
</organism>
<dbReference type="Proteomes" id="UP001424741">
    <property type="component" value="Unassembled WGS sequence"/>
</dbReference>
<reference evidence="2 3" key="1">
    <citation type="submission" date="2024-02" db="EMBL/GenBank/DDBJ databases">
        <title>Rubritalea halochordaticola NBRC 107102.</title>
        <authorList>
            <person name="Ichikawa N."/>
            <person name="Katano-Makiyama Y."/>
            <person name="Hidaka K."/>
        </authorList>
    </citation>
    <scope>NUCLEOTIDE SEQUENCE [LARGE SCALE GENOMIC DNA]</scope>
    <source>
        <strain evidence="2 3">NBRC 107102</strain>
    </source>
</reference>
<gene>
    <name evidence="2" type="ORF">Rhal01_01367</name>
</gene>
<dbReference type="Pfam" id="PF05016">
    <property type="entry name" value="ParE_toxin"/>
    <property type="match status" value="1"/>
</dbReference>
<dbReference type="Gene3D" id="3.30.2310.20">
    <property type="entry name" value="RelE-like"/>
    <property type="match status" value="1"/>
</dbReference>
<dbReference type="RefSeq" id="WP_346188030.1">
    <property type="nucleotide sequence ID" value="NZ_BAABRL010000003.1"/>
</dbReference>
<comment type="caution">
    <text evidence="2">The sequence shown here is derived from an EMBL/GenBank/DDBJ whole genome shotgun (WGS) entry which is preliminary data.</text>
</comment>
<keyword evidence="1" id="KW-1277">Toxin-antitoxin system</keyword>
<evidence type="ECO:0000256" key="1">
    <source>
        <dbReference type="ARBA" id="ARBA00022649"/>
    </source>
</evidence>
<dbReference type="InterPro" id="IPR007712">
    <property type="entry name" value="RelE/ParE_toxin"/>
</dbReference>